<protein>
    <submittedName>
        <fullName evidence="1">Uncharacterized protein</fullName>
    </submittedName>
</protein>
<dbReference type="AlphaFoldDB" id="A0A6S6W7D4"/>
<reference evidence="1" key="1">
    <citation type="submission" date="2021-02" db="EMBL/GenBank/DDBJ databases">
        <authorList>
            <person name="Syme A R."/>
            <person name="Syme A R."/>
            <person name="Moolhuijzen P."/>
        </authorList>
    </citation>
    <scope>NUCLEOTIDE SEQUENCE</scope>
    <source>
        <strain evidence="1">W1-1</strain>
    </source>
</reference>
<accession>A0A6S6W7D4</accession>
<proteinExistence type="predicted"/>
<organism evidence="1 2">
    <name type="scientific">Pyrenophora teres f. teres</name>
    <dbReference type="NCBI Taxonomy" id="97479"/>
    <lineage>
        <taxon>Eukaryota</taxon>
        <taxon>Fungi</taxon>
        <taxon>Dikarya</taxon>
        <taxon>Ascomycota</taxon>
        <taxon>Pezizomycotina</taxon>
        <taxon>Dothideomycetes</taxon>
        <taxon>Pleosporomycetidae</taxon>
        <taxon>Pleosporales</taxon>
        <taxon>Pleosporineae</taxon>
        <taxon>Pleosporaceae</taxon>
        <taxon>Pyrenophora</taxon>
    </lineage>
</organism>
<evidence type="ECO:0000313" key="2">
    <source>
        <dbReference type="Proteomes" id="UP000472372"/>
    </source>
</evidence>
<sequence length="332" mass="38280">MPQFFDLPRELRDLIYEEILALSAPLPTLRDTRYPFNWCPLKQPPRSLTDYDCVISFQEAPPTCASFLACNRQINVEMMHAIKREKQKGKMCALMDCIVNDQMHYFTWLAVPLVKTEEKDTSKPMACKDIPMSRVISSWATRLLHAGTSQILGNNMFSACSRHFTTVIERLWIDIRLFESGPQISTLSHPHRNSTSWAVCAVLSHIFDNGPDLRTARRVDFIGEVVLNVVPQANSSTTSSFEAPDSANDSLFVPETETTPMEAVRDELVEVWNRIWAADDFPTSEVRARYYRFLLEKINRVRICVNGRTFRTRELAAELERGRAEMRRIRMR</sequence>
<gene>
    <name evidence="1" type="ORF">PTTW11_05648</name>
</gene>
<dbReference type="Proteomes" id="UP000472372">
    <property type="component" value="Chromosome 5"/>
</dbReference>
<name>A0A6S6W7D4_9PLEO</name>
<evidence type="ECO:0000313" key="1">
    <source>
        <dbReference type="EMBL" id="CAE7174539.1"/>
    </source>
</evidence>
<dbReference type="EMBL" id="HG992981">
    <property type="protein sequence ID" value="CAE7174539.1"/>
    <property type="molecule type" value="Genomic_DNA"/>
</dbReference>